<evidence type="ECO:0000313" key="2">
    <source>
        <dbReference type="EMBL" id="XBW08232.1"/>
    </source>
</evidence>
<reference evidence="2" key="1">
    <citation type="submission" date="2023-11" db="EMBL/GenBank/DDBJ databases">
        <title>Scrofimicrobium hongkongense sp. nov., isolated from a patient with peritonitis.</title>
        <authorList>
            <person name="Lao H.Y."/>
            <person name="Wong A.Y.P."/>
            <person name="Ng T.L."/>
            <person name="Wong R.Y.L."/>
            <person name="Yau M.C.Y."/>
            <person name="Lam J.Y.W."/>
            <person name="Siu G.K.H."/>
        </authorList>
    </citation>
    <scope>NUCLEOTIDE SEQUENCE</scope>
    <source>
        <strain evidence="2">R131</strain>
    </source>
</reference>
<protein>
    <recommendedName>
        <fullName evidence="3">Lipoprotein</fullName>
    </recommendedName>
</protein>
<feature type="chain" id="PRO_5043448166" description="Lipoprotein" evidence="1">
    <location>
        <begin position="23"/>
        <end position="189"/>
    </location>
</feature>
<proteinExistence type="predicted"/>
<gene>
    <name evidence="2" type="ORF">SAC06_01345</name>
</gene>
<evidence type="ECO:0008006" key="3">
    <source>
        <dbReference type="Google" id="ProtNLM"/>
    </source>
</evidence>
<keyword evidence="1" id="KW-0732">Signal</keyword>
<dbReference type="AlphaFoldDB" id="A0AAU7VA87"/>
<feature type="signal peptide" evidence="1">
    <location>
        <begin position="1"/>
        <end position="22"/>
    </location>
</feature>
<dbReference type="RefSeq" id="WP_350258431.1">
    <property type="nucleotide sequence ID" value="NZ_CP138335.1"/>
</dbReference>
<sequence length="189" mass="20529">MSRLARAATVLLVLSLAGCTSSTGEFRLERQSLWVTSEIPVAEWETTTEAPPPEQENWVRLDGSTGTPYGTDYTCLLANQSWFSANRLPVPATKEDADKYRSEGAVKTESALYPWRTVNNLGTESSWVVVPGTCESRTVSVQAAGELGEEFVEHLLTPEGQTQMAEAGLAYPLTGPVPADVERIAPKPE</sequence>
<dbReference type="PROSITE" id="PS51257">
    <property type="entry name" value="PROKAR_LIPOPROTEIN"/>
    <property type="match status" value="1"/>
</dbReference>
<accession>A0AAU7VA87</accession>
<name>A0AAU7VA87_9ACTO</name>
<organism evidence="2">
    <name type="scientific">Scrofimicrobium appendicitidis</name>
    <dbReference type="NCBI Taxonomy" id="3079930"/>
    <lineage>
        <taxon>Bacteria</taxon>
        <taxon>Bacillati</taxon>
        <taxon>Actinomycetota</taxon>
        <taxon>Actinomycetes</taxon>
        <taxon>Actinomycetales</taxon>
        <taxon>Actinomycetaceae</taxon>
        <taxon>Scrofimicrobium</taxon>
    </lineage>
</organism>
<dbReference type="KEGG" id="sapp:SAC06_01345"/>
<evidence type="ECO:0000256" key="1">
    <source>
        <dbReference type="SAM" id="SignalP"/>
    </source>
</evidence>
<dbReference type="EMBL" id="CP138335">
    <property type="protein sequence ID" value="XBW08232.1"/>
    <property type="molecule type" value="Genomic_DNA"/>
</dbReference>